<dbReference type="NCBIfam" id="NF006367">
    <property type="entry name" value="PRK08591.1"/>
    <property type="match status" value="1"/>
</dbReference>
<evidence type="ECO:0000313" key="18">
    <source>
        <dbReference type="EMBL" id="KAI3429322.1"/>
    </source>
</evidence>
<evidence type="ECO:0000256" key="12">
    <source>
        <dbReference type="ARBA" id="ARBA00023267"/>
    </source>
</evidence>
<evidence type="ECO:0000313" key="19">
    <source>
        <dbReference type="Proteomes" id="UP001055712"/>
    </source>
</evidence>
<dbReference type="InterPro" id="IPR000089">
    <property type="entry name" value="Biotin_lipoyl"/>
</dbReference>
<dbReference type="InterPro" id="IPR005479">
    <property type="entry name" value="CPAse_ATP-bd"/>
</dbReference>
<keyword evidence="4" id="KW-0436">Ligase</keyword>
<dbReference type="InterPro" id="IPR011053">
    <property type="entry name" value="Single_hybrid_motif"/>
</dbReference>
<dbReference type="Gene3D" id="2.40.50.100">
    <property type="match status" value="1"/>
</dbReference>
<dbReference type="Pfam" id="PF18140">
    <property type="entry name" value="PCC_BT"/>
    <property type="match status" value="1"/>
</dbReference>
<evidence type="ECO:0000256" key="7">
    <source>
        <dbReference type="ARBA" id="ARBA00022840"/>
    </source>
</evidence>
<keyword evidence="11" id="KW-0464">Manganese</keyword>
<dbReference type="SUPFAM" id="SSF52440">
    <property type="entry name" value="PreATP-grasp domain"/>
    <property type="match status" value="1"/>
</dbReference>
<dbReference type="SUPFAM" id="SSF51230">
    <property type="entry name" value="Single hybrid motif"/>
    <property type="match status" value="1"/>
</dbReference>
<keyword evidence="8" id="KW-0460">Magnesium</keyword>
<gene>
    <name evidence="18" type="ORF">D9Q98_005417</name>
</gene>
<dbReference type="FunFam" id="3.30.470.20:FF:000028">
    <property type="entry name" value="Methylcrotonoyl-CoA carboxylase subunit alpha, mitochondrial"/>
    <property type="match status" value="1"/>
</dbReference>
<comment type="cofactor">
    <cofactor evidence="1">
        <name>biotin</name>
        <dbReference type="ChEBI" id="CHEBI:57586"/>
    </cofactor>
</comment>
<dbReference type="InterPro" id="IPR011761">
    <property type="entry name" value="ATP-grasp"/>
</dbReference>
<evidence type="ECO:0000256" key="13">
    <source>
        <dbReference type="ARBA" id="ARBA00049495"/>
    </source>
</evidence>
<dbReference type="InterPro" id="IPR005481">
    <property type="entry name" value="BC-like_N"/>
</dbReference>
<dbReference type="AlphaFoldDB" id="A0A9D4YVU4"/>
<name>A0A9D4YVU4_CHLVU</name>
<dbReference type="Gene3D" id="3.30.700.30">
    <property type="match status" value="1"/>
</dbReference>
<dbReference type="OrthoDB" id="196847at2759"/>
<sequence>MQSRRRLLACLRFLAAAPGGERHLSSTAAGSARAADGRLFNKLLVANRGEIAVRVMRTAKRLGIPTVAIYSEADAAAVHARYANEAVCVGPAASTASYLNIPAILAAMKQTGADAVHPGYGFLSENASFVEAVEGAGATFVGPPTYAVEKMGDKVESKKFAAAAQVNTIPGWAGVTENADHALTVAKDIGFPVMIKASAGGGGKGMRVAWSEKELREGYELCTQEAASAFGDSRMLIEKFIEQPRHIEIQVLGDKHGNVVYFPERECSIQRRNQKVIEEAPSPLVTPEMRRAMGEQAVALCKAVGYHSAGTVEFLANPQRQFYFLEMNTRLQVEHPITEMITGQDLVEHMLRVAAGQPLTVTQDQLLHCSGWAMECRVYAEDPARGFLPSIGRLQHYREPRGPSVRCDSGVQEGSEISMHYDPLISKLVTHGVDRQSALAGMRRALDSYVIRGVRHNATLLRSVLDVPQFVEGDLSTAFLAQHYPTPASSAPNRLPLSSQQADELLAMAAMLWVGKQRRLSSGGDVAQVQAETQLVLTMDEQQVPVTVRPAEARMVGAAATTTTSAAAATPPGGGGQALEVQLPHRIMYVRDCGTGNAQLVRAEVDGQAAVLQVLEAGPRQYALQHCGAQRVVQVDGVLAAQLARHMPVPHVEDFSKVIRSPMPGTLVSVTVKQGQRVAPGDEVAVVEAMKMRNVLRAEVDGVVGAVEAEAGAVVAADQVIVRFS</sequence>
<accession>A0A9D4YVU4</accession>
<dbReference type="GO" id="GO:0005739">
    <property type="term" value="C:mitochondrion"/>
    <property type="evidence" value="ECO:0007669"/>
    <property type="project" value="TreeGrafter"/>
</dbReference>
<evidence type="ECO:0000256" key="9">
    <source>
        <dbReference type="ARBA" id="ARBA00022963"/>
    </source>
</evidence>
<evidence type="ECO:0000259" key="16">
    <source>
        <dbReference type="PROSITE" id="PS50975"/>
    </source>
</evidence>
<dbReference type="GO" id="GO:0005524">
    <property type="term" value="F:ATP binding"/>
    <property type="evidence" value="ECO:0007669"/>
    <property type="project" value="UniProtKB-UniRule"/>
</dbReference>
<dbReference type="PANTHER" id="PTHR18866">
    <property type="entry name" value="CARBOXYLASE:PYRUVATE/ACETYL-COA/PROPIONYL-COA CARBOXYLASE"/>
    <property type="match status" value="1"/>
</dbReference>
<dbReference type="CDD" id="cd06850">
    <property type="entry name" value="biotinyl_domain"/>
    <property type="match status" value="1"/>
</dbReference>
<evidence type="ECO:0000259" key="17">
    <source>
        <dbReference type="PROSITE" id="PS50979"/>
    </source>
</evidence>
<dbReference type="Pfam" id="PF02786">
    <property type="entry name" value="CPSase_L_D2"/>
    <property type="match status" value="1"/>
</dbReference>
<dbReference type="GO" id="GO:0016042">
    <property type="term" value="P:lipid catabolic process"/>
    <property type="evidence" value="ECO:0007669"/>
    <property type="project" value="UniProtKB-KW"/>
</dbReference>
<keyword evidence="19" id="KW-1185">Reference proteome</keyword>
<keyword evidence="9" id="KW-0442">Lipid degradation</keyword>
<dbReference type="InterPro" id="IPR011764">
    <property type="entry name" value="Biotin_carboxylation_dom"/>
</dbReference>
<feature type="domain" description="Lipoyl-binding" evidence="15">
    <location>
        <begin position="650"/>
        <end position="725"/>
    </location>
</feature>
<evidence type="ECO:0000256" key="1">
    <source>
        <dbReference type="ARBA" id="ARBA00001953"/>
    </source>
</evidence>
<comment type="caution">
    <text evidence="18">The sequence shown here is derived from an EMBL/GenBank/DDBJ whole genome shotgun (WGS) entry which is preliminary data.</text>
</comment>
<dbReference type="Gene3D" id="3.30.470.20">
    <property type="entry name" value="ATP-grasp fold, B domain"/>
    <property type="match status" value="1"/>
</dbReference>
<evidence type="ECO:0000256" key="2">
    <source>
        <dbReference type="ARBA" id="ARBA00005060"/>
    </source>
</evidence>
<keyword evidence="6 14" id="KW-0547">Nucleotide-binding</keyword>
<dbReference type="SUPFAM" id="SSF51246">
    <property type="entry name" value="Rudiment single hybrid motif"/>
    <property type="match status" value="1"/>
</dbReference>
<evidence type="ECO:0000256" key="5">
    <source>
        <dbReference type="ARBA" id="ARBA00022723"/>
    </source>
</evidence>
<dbReference type="PROSITE" id="PS50979">
    <property type="entry name" value="BC"/>
    <property type="match status" value="1"/>
</dbReference>
<dbReference type="InterPro" id="IPR050856">
    <property type="entry name" value="Biotin_carboxylase_complex"/>
</dbReference>
<dbReference type="EMBL" id="SIDB01000008">
    <property type="protein sequence ID" value="KAI3429322.1"/>
    <property type="molecule type" value="Genomic_DNA"/>
</dbReference>
<dbReference type="InterPro" id="IPR001882">
    <property type="entry name" value="Biotin_BS"/>
</dbReference>
<comment type="catalytic activity">
    <reaction evidence="13">
        <text>propanoyl-CoA + hydrogencarbonate + ATP = (S)-methylmalonyl-CoA + ADP + phosphate + H(+)</text>
        <dbReference type="Rhea" id="RHEA:23720"/>
        <dbReference type="ChEBI" id="CHEBI:15378"/>
        <dbReference type="ChEBI" id="CHEBI:17544"/>
        <dbReference type="ChEBI" id="CHEBI:30616"/>
        <dbReference type="ChEBI" id="CHEBI:43474"/>
        <dbReference type="ChEBI" id="CHEBI:57327"/>
        <dbReference type="ChEBI" id="CHEBI:57392"/>
        <dbReference type="ChEBI" id="CHEBI:456216"/>
        <dbReference type="EC" id="6.4.1.3"/>
    </reaction>
    <physiologicalReaction direction="left-to-right" evidence="13">
        <dbReference type="Rhea" id="RHEA:23721"/>
    </physiologicalReaction>
</comment>
<keyword evidence="5" id="KW-0479">Metal-binding</keyword>
<evidence type="ECO:0000256" key="14">
    <source>
        <dbReference type="PROSITE-ProRule" id="PRU00409"/>
    </source>
</evidence>
<evidence type="ECO:0000259" key="15">
    <source>
        <dbReference type="PROSITE" id="PS50968"/>
    </source>
</evidence>
<keyword evidence="12" id="KW-0092">Biotin</keyword>
<evidence type="ECO:0000256" key="6">
    <source>
        <dbReference type="ARBA" id="ARBA00022741"/>
    </source>
</evidence>
<dbReference type="GO" id="GO:0046872">
    <property type="term" value="F:metal ion binding"/>
    <property type="evidence" value="ECO:0007669"/>
    <property type="project" value="UniProtKB-KW"/>
</dbReference>
<dbReference type="GO" id="GO:0004658">
    <property type="term" value="F:propionyl-CoA carboxylase activity"/>
    <property type="evidence" value="ECO:0007669"/>
    <property type="project" value="UniProtKB-EC"/>
</dbReference>
<dbReference type="Pfam" id="PF00364">
    <property type="entry name" value="Biotin_lipoyl"/>
    <property type="match status" value="1"/>
</dbReference>
<dbReference type="InterPro" id="IPR011054">
    <property type="entry name" value="Rudment_hybrid_motif"/>
</dbReference>
<keyword evidence="10" id="KW-0443">Lipid metabolism</keyword>
<dbReference type="PROSITE" id="PS00867">
    <property type="entry name" value="CPSASE_2"/>
    <property type="match status" value="1"/>
</dbReference>
<organism evidence="18 19">
    <name type="scientific">Chlorella vulgaris</name>
    <name type="common">Green alga</name>
    <dbReference type="NCBI Taxonomy" id="3077"/>
    <lineage>
        <taxon>Eukaryota</taxon>
        <taxon>Viridiplantae</taxon>
        <taxon>Chlorophyta</taxon>
        <taxon>core chlorophytes</taxon>
        <taxon>Trebouxiophyceae</taxon>
        <taxon>Chlorellales</taxon>
        <taxon>Chlorellaceae</taxon>
        <taxon>Chlorella clade</taxon>
        <taxon>Chlorella</taxon>
    </lineage>
</organism>
<dbReference type="EC" id="6.4.1.3" evidence="3"/>
<comment type="pathway">
    <text evidence="2">Metabolic intermediate metabolism; propanoyl-CoA degradation; succinyl-CoA from propanoyl-CoA: step 1/3.</text>
</comment>
<dbReference type="PANTHER" id="PTHR18866:SF33">
    <property type="entry name" value="METHYLCROTONOYL-COA CARBOXYLASE SUBUNIT ALPHA, MITOCHONDRIAL-RELATED"/>
    <property type="match status" value="1"/>
</dbReference>
<reference evidence="18" key="1">
    <citation type="journal article" date="2019" name="Plant J.">
        <title>Chlorella vulgaris genome assembly and annotation reveals the molecular basis for metabolic acclimation to high light conditions.</title>
        <authorList>
            <person name="Cecchin M."/>
            <person name="Marcolungo L."/>
            <person name="Rossato M."/>
            <person name="Girolomoni L."/>
            <person name="Cosentino E."/>
            <person name="Cuine S."/>
            <person name="Li-Beisson Y."/>
            <person name="Delledonne M."/>
            <person name="Ballottari M."/>
        </authorList>
    </citation>
    <scope>NUCLEOTIDE SEQUENCE</scope>
    <source>
        <strain evidence="18">211/11P</strain>
    </source>
</reference>
<dbReference type="Pfam" id="PF02785">
    <property type="entry name" value="Biotin_carb_C"/>
    <property type="match status" value="1"/>
</dbReference>
<evidence type="ECO:0000256" key="4">
    <source>
        <dbReference type="ARBA" id="ARBA00022598"/>
    </source>
</evidence>
<dbReference type="PROSITE" id="PS00188">
    <property type="entry name" value="BIOTIN"/>
    <property type="match status" value="1"/>
</dbReference>
<dbReference type="PROSITE" id="PS50975">
    <property type="entry name" value="ATP_GRASP"/>
    <property type="match status" value="1"/>
</dbReference>
<evidence type="ECO:0000256" key="3">
    <source>
        <dbReference type="ARBA" id="ARBA00013050"/>
    </source>
</evidence>
<feature type="domain" description="ATP-grasp" evidence="16">
    <location>
        <begin position="158"/>
        <end position="355"/>
    </location>
</feature>
<dbReference type="InterPro" id="IPR005482">
    <property type="entry name" value="Biotin_COase_C"/>
</dbReference>
<dbReference type="PROSITE" id="PS50968">
    <property type="entry name" value="BIOTINYL_LIPOYL"/>
    <property type="match status" value="1"/>
</dbReference>
<feature type="domain" description="Biotin carboxylation" evidence="17">
    <location>
        <begin position="39"/>
        <end position="485"/>
    </location>
</feature>
<dbReference type="PROSITE" id="PS00866">
    <property type="entry name" value="CPSASE_1"/>
    <property type="match status" value="1"/>
</dbReference>
<evidence type="ECO:0000256" key="11">
    <source>
        <dbReference type="ARBA" id="ARBA00023211"/>
    </source>
</evidence>
<proteinExistence type="predicted"/>
<protein>
    <recommendedName>
        <fullName evidence="3">propionyl-CoA carboxylase</fullName>
        <ecNumber evidence="3">6.4.1.3</ecNumber>
    </recommendedName>
</protein>
<dbReference type="Proteomes" id="UP001055712">
    <property type="component" value="Unassembled WGS sequence"/>
</dbReference>
<reference evidence="18" key="2">
    <citation type="submission" date="2020-11" db="EMBL/GenBank/DDBJ databases">
        <authorList>
            <person name="Cecchin M."/>
            <person name="Marcolungo L."/>
            <person name="Rossato M."/>
            <person name="Girolomoni L."/>
            <person name="Cosentino E."/>
            <person name="Cuine S."/>
            <person name="Li-Beisson Y."/>
            <person name="Delledonne M."/>
            <person name="Ballottari M."/>
        </authorList>
    </citation>
    <scope>NUCLEOTIDE SEQUENCE</scope>
    <source>
        <strain evidence="18">211/11P</strain>
        <tissue evidence="18">Whole cell</tissue>
    </source>
</reference>
<evidence type="ECO:0000256" key="8">
    <source>
        <dbReference type="ARBA" id="ARBA00022842"/>
    </source>
</evidence>
<dbReference type="InterPro" id="IPR016185">
    <property type="entry name" value="PreATP-grasp_dom_sf"/>
</dbReference>
<keyword evidence="7 14" id="KW-0067">ATP-binding</keyword>
<evidence type="ECO:0000256" key="10">
    <source>
        <dbReference type="ARBA" id="ARBA00023098"/>
    </source>
</evidence>
<dbReference type="SMART" id="SM00878">
    <property type="entry name" value="Biotin_carb_C"/>
    <property type="match status" value="1"/>
</dbReference>
<dbReference type="Pfam" id="PF00289">
    <property type="entry name" value="Biotin_carb_N"/>
    <property type="match status" value="1"/>
</dbReference>
<dbReference type="InterPro" id="IPR041265">
    <property type="entry name" value="PCC_BT"/>
</dbReference>
<dbReference type="SUPFAM" id="SSF56059">
    <property type="entry name" value="Glutathione synthetase ATP-binding domain-like"/>
    <property type="match status" value="1"/>
</dbReference>